<comment type="similarity">
    <text evidence="1">Belongs to the class I-like SAM-binding methyltransferase superfamily. Cation-independent O-methyltransferase family.</text>
</comment>
<dbReference type="PANTHER" id="PTHR43712">
    <property type="entry name" value="PUTATIVE (AFU_ORTHOLOGUE AFUA_4G14580)-RELATED"/>
    <property type="match status" value="1"/>
</dbReference>
<sequence length="323" mass="36551">MNLQIHILLDTPTSLDQLVIICDGPSCNKHIFTTVSSEVYTHNAVSERLLDKSMASSVGVVVDDGLLAGAHMSNCLANHKFQIPDNQRETGFSTAFQTTHTFYEYLHCVDEQRGARFDAAMECNAQPFSEESTFPFENLKENAILVDVGGGRGHISHYLMRRHPHIQFIVQDDAAVIESVKADLEGNRFKFQTQNFFDLQPVVGADVYLLNNVLMDHQDETCTEASQAQRQQWLVQALEKRSYRAQQRYQPWKGWELDPVAGAAPKQLSRRYYLLKVGHAAIPAYLSRKGSETHLDVKAARSHREQQAIYWWNADNDATIDGP</sequence>
<proteinExistence type="inferred from homology"/>
<evidence type="ECO:0000256" key="1">
    <source>
        <dbReference type="ARBA" id="ARBA00038277"/>
    </source>
</evidence>
<organism evidence="3 4">
    <name type="scientific">Petromyces alliaceus</name>
    <name type="common">Aspergillus alliaceus</name>
    <dbReference type="NCBI Taxonomy" id="209559"/>
    <lineage>
        <taxon>Eukaryota</taxon>
        <taxon>Fungi</taxon>
        <taxon>Dikarya</taxon>
        <taxon>Ascomycota</taxon>
        <taxon>Pezizomycotina</taxon>
        <taxon>Eurotiomycetes</taxon>
        <taxon>Eurotiomycetidae</taxon>
        <taxon>Eurotiales</taxon>
        <taxon>Aspergillaceae</taxon>
        <taxon>Aspergillus</taxon>
        <taxon>Aspergillus subgen. Circumdati</taxon>
    </lineage>
</organism>
<dbReference type="SUPFAM" id="SSF53335">
    <property type="entry name" value="S-adenosyl-L-methionine-dependent methyltransferases"/>
    <property type="match status" value="1"/>
</dbReference>
<accession>A0A8H6A296</accession>
<dbReference type="Proteomes" id="UP000541154">
    <property type="component" value="Unassembled WGS sequence"/>
</dbReference>
<dbReference type="InterPro" id="IPR029063">
    <property type="entry name" value="SAM-dependent_MTases_sf"/>
</dbReference>
<dbReference type="EMBL" id="SPNV01000223">
    <property type="protein sequence ID" value="KAF5858058.1"/>
    <property type="molecule type" value="Genomic_DNA"/>
</dbReference>
<comment type="caution">
    <text evidence="3">The sequence shown here is derived from an EMBL/GenBank/DDBJ whole genome shotgun (WGS) entry which is preliminary data.</text>
</comment>
<evidence type="ECO:0000313" key="3">
    <source>
        <dbReference type="EMBL" id="KAF5858058.1"/>
    </source>
</evidence>
<dbReference type="GO" id="GO:0008171">
    <property type="term" value="F:O-methyltransferase activity"/>
    <property type="evidence" value="ECO:0007669"/>
    <property type="project" value="InterPro"/>
</dbReference>
<dbReference type="InterPro" id="IPR001077">
    <property type="entry name" value="COMT_C"/>
</dbReference>
<evidence type="ECO:0000313" key="4">
    <source>
        <dbReference type="Proteomes" id="UP000541154"/>
    </source>
</evidence>
<dbReference type="AlphaFoldDB" id="A0A8H6A296"/>
<dbReference type="Pfam" id="PF00891">
    <property type="entry name" value="Methyltransf_2"/>
    <property type="match status" value="1"/>
</dbReference>
<keyword evidence="4" id="KW-1185">Reference proteome</keyword>
<dbReference type="Gene3D" id="3.40.50.150">
    <property type="entry name" value="Vaccinia Virus protein VP39"/>
    <property type="match status" value="1"/>
</dbReference>
<protein>
    <recommendedName>
        <fullName evidence="2">O-methyltransferase C-terminal domain-containing protein</fullName>
    </recommendedName>
</protein>
<name>A0A8H6A296_PETAA</name>
<dbReference type="PANTHER" id="PTHR43712:SF5">
    <property type="entry name" value="O-METHYLTRANSFERASE ASQN-RELATED"/>
    <property type="match status" value="1"/>
</dbReference>
<feature type="domain" description="O-methyltransferase C-terminal" evidence="2">
    <location>
        <begin position="88"/>
        <end position="224"/>
    </location>
</feature>
<reference evidence="3 4" key="1">
    <citation type="submission" date="2019-04" db="EMBL/GenBank/DDBJ databases">
        <title>Aspergillus burnettii sp. nov., novel species from soil in southeast Queensland.</title>
        <authorList>
            <person name="Gilchrist C.L.M."/>
            <person name="Pitt J.I."/>
            <person name="Lange L."/>
            <person name="Lacey H.J."/>
            <person name="Vuong D."/>
            <person name="Midgley D.J."/>
            <person name="Greenfield P."/>
            <person name="Bradbury M."/>
            <person name="Lacey E."/>
            <person name="Busk P.K."/>
            <person name="Pilgaard B."/>
            <person name="Chooi Y.H."/>
            <person name="Piggott A.M."/>
        </authorList>
    </citation>
    <scope>NUCLEOTIDE SEQUENCE [LARGE SCALE GENOMIC DNA]</scope>
    <source>
        <strain evidence="3 4">FRR 5400</strain>
    </source>
</reference>
<evidence type="ECO:0000259" key="2">
    <source>
        <dbReference type="Pfam" id="PF00891"/>
    </source>
</evidence>
<gene>
    <name evidence="3" type="ORF">ETB97_004927</name>
</gene>